<dbReference type="SUPFAM" id="SSF56219">
    <property type="entry name" value="DNase I-like"/>
    <property type="match status" value="1"/>
</dbReference>
<protein>
    <recommendedName>
        <fullName evidence="1">Endonuclease/exonuclease/phosphatase domain-containing protein</fullName>
    </recommendedName>
</protein>
<dbReference type="Pfam" id="PF14529">
    <property type="entry name" value="Exo_endo_phos_2"/>
    <property type="match status" value="1"/>
</dbReference>
<keyword evidence="3" id="KW-1185">Reference proteome</keyword>
<dbReference type="EMBL" id="KV428353">
    <property type="protein sequence ID" value="KZT32306.1"/>
    <property type="molecule type" value="Genomic_DNA"/>
</dbReference>
<evidence type="ECO:0000313" key="3">
    <source>
        <dbReference type="Proteomes" id="UP000076798"/>
    </source>
</evidence>
<proteinExistence type="predicted"/>
<dbReference type="GO" id="GO:0003824">
    <property type="term" value="F:catalytic activity"/>
    <property type="evidence" value="ECO:0007669"/>
    <property type="project" value="InterPro"/>
</dbReference>
<reference evidence="2 3" key="1">
    <citation type="journal article" date="2016" name="Mol. Biol. Evol.">
        <title>Comparative Genomics of Early-Diverging Mushroom-Forming Fungi Provides Insights into the Origins of Lignocellulose Decay Capabilities.</title>
        <authorList>
            <person name="Nagy L.G."/>
            <person name="Riley R."/>
            <person name="Tritt A."/>
            <person name="Adam C."/>
            <person name="Daum C."/>
            <person name="Floudas D."/>
            <person name="Sun H."/>
            <person name="Yadav J.S."/>
            <person name="Pangilinan J."/>
            <person name="Larsson K.H."/>
            <person name="Matsuura K."/>
            <person name="Barry K."/>
            <person name="Labutti K."/>
            <person name="Kuo R."/>
            <person name="Ohm R.A."/>
            <person name="Bhattacharya S.S."/>
            <person name="Shirouzu T."/>
            <person name="Yoshinaga Y."/>
            <person name="Martin F.M."/>
            <person name="Grigoriev I.V."/>
            <person name="Hibbett D.S."/>
        </authorList>
    </citation>
    <scope>NUCLEOTIDE SEQUENCE [LARGE SCALE GENOMIC DNA]</scope>
    <source>
        <strain evidence="2 3">HHB10207 ss-3</strain>
    </source>
</reference>
<sequence length="228" mass="25643">MPAHRKTKPVRILQLNTNRSSEICHALLNTAVNDFDILIIQEPWWGTIGVGPIDVDKVQGPTSHPAWQPILPIQPVPDGWAPRVLTYVKKRGDFTVTLRSDLAKSLDLQIIEIHQKPHPPVMVVNMYNQSTHSTNNTKAVETLIGLTLPVDQPVLVTGDMNLHHTDWEDMETAPNQEAETFVAWTDEAGLTLMNERDNHTYHSHSGLYISTIDLTYVHTIAREQKTVG</sequence>
<organism evidence="2 3">
    <name type="scientific">Sistotremastrum suecicum HHB10207 ss-3</name>
    <dbReference type="NCBI Taxonomy" id="1314776"/>
    <lineage>
        <taxon>Eukaryota</taxon>
        <taxon>Fungi</taxon>
        <taxon>Dikarya</taxon>
        <taxon>Basidiomycota</taxon>
        <taxon>Agaricomycotina</taxon>
        <taxon>Agaricomycetes</taxon>
        <taxon>Sistotremastrales</taxon>
        <taxon>Sistotremastraceae</taxon>
        <taxon>Sistotremastrum</taxon>
    </lineage>
</organism>
<evidence type="ECO:0000313" key="2">
    <source>
        <dbReference type="EMBL" id="KZT32306.1"/>
    </source>
</evidence>
<dbReference type="Gene3D" id="3.60.10.10">
    <property type="entry name" value="Endonuclease/exonuclease/phosphatase"/>
    <property type="match status" value="1"/>
</dbReference>
<dbReference type="InterPro" id="IPR005135">
    <property type="entry name" value="Endo/exonuclease/phosphatase"/>
</dbReference>
<accession>A0A165XL61</accession>
<gene>
    <name evidence="2" type="ORF">SISSUDRAFT_559026</name>
</gene>
<feature type="non-terminal residue" evidence="2">
    <location>
        <position position="228"/>
    </location>
</feature>
<evidence type="ECO:0000259" key="1">
    <source>
        <dbReference type="Pfam" id="PF14529"/>
    </source>
</evidence>
<dbReference type="Proteomes" id="UP000076798">
    <property type="component" value="Unassembled WGS sequence"/>
</dbReference>
<name>A0A165XL61_9AGAM</name>
<dbReference type="OrthoDB" id="412006at2759"/>
<dbReference type="InterPro" id="IPR036691">
    <property type="entry name" value="Endo/exonu/phosph_ase_sf"/>
</dbReference>
<dbReference type="AlphaFoldDB" id="A0A165XL61"/>
<feature type="domain" description="Endonuclease/exonuclease/phosphatase" evidence="1">
    <location>
        <begin position="122"/>
        <end position="219"/>
    </location>
</feature>